<comment type="caution">
    <text evidence="14">The sequence shown here is derived from an EMBL/GenBank/DDBJ whole genome shotgun (WGS) entry which is preliminary data.</text>
</comment>
<comment type="catalytic activity">
    <reaction evidence="11">
        <text>a 1,2-diacyl-sn-glycerol + ATP = a 1,2-diacyl-sn-glycero-3-phosphate + ADP + H(+)</text>
        <dbReference type="Rhea" id="RHEA:10272"/>
        <dbReference type="ChEBI" id="CHEBI:15378"/>
        <dbReference type="ChEBI" id="CHEBI:17815"/>
        <dbReference type="ChEBI" id="CHEBI:30616"/>
        <dbReference type="ChEBI" id="CHEBI:58608"/>
        <dbReference type="ChEBI" id="CHEBI:456216"/>
        <dbReference type="EC" id="2.7.1.107"/>
    </reaction>
</comment>
<dbReference type="PANTHER" id="PTHR11255:SF80">
    <property type="entry name" value="EYE-SPECIFIC DIACYLGLYCEROL KINASE"/>
    <property type="match status" value="1"/>
</dbReference>
<feature type="compositionally biased region" description="Basic and acidic residues" evidence="12">
    <location>
        <begin position="16"/>
        <end position="28"/>
    </location>
</feature>
<evidence type="ECO:0000259" key="13">
    <source>
        <dbReference type="PROSITE" id="PS50146"/>
    </source>
</evidence>
<evidence type="ECO:0000256" key="7">
    <source>
        <dbReference type="ARBA" id="ARBA00022840"/>
    </source>
</evidence>
<dbReference type="PROSITE" id="PS50088">
    <property type="entry name" value="ANK_REPEAT"/>
    <property type="match status" value="1"/>
</dbReference>
<feature type="compositionally biased region" description="Basic residues" evidence="12">
    <location>
        <begin position="350"/>
        <end position="370"/>
    </location>
</feature>
<evidence type="ECO:0000313" key="15">
    <source>
        <dbReference type="Proteomes" id="UP001642483"/>
    </source>
</evidence>
<dbReference type="Gene3D" id="1.25.40.20">
    <property type="entry name" value="Ankyrin repeat-containing domain"/>
    <property type="match status" value="1"/>
</dbReference>
<evidence type="ECO:0000256" key="3">
    <source>
        <dbReference type="ARBA" id="ARBA00022679"/>
    </source>
</evidence>
<feature type="region of interest" description="Disordered" evidence="12">
    <location>
        <begin position="978"/>
        <end position="1010"/>
    </location>
</feature>
<evidence type="ECO:0000256" key="1">
    <source>
        <dbReference type="ARBA" id="ARBA00005175"/>
    </source>
</evidence>
<dbReference type="InterPro" id="IPR000756">
    <property type="entry name" value="Diacylglycerol_kin_accessory"/>
</dbReference>
<feature type="domain" description="DAGKc" evidence="13">
    <location>
        <begin position="389"/>
        <end position="523"/>
    </location>
</feature>
<dbReference type="EC" id="2.7.1.107" evidence="11"/>
<dbReference type="InterPro" id="IPR056383">
    <property type="entry name" value="DGKI-like_dom"/>
</dbReference>
<dbReference type="Pfam" id="PF00781">
    <property type="entry name" value="DAGK_cat"/>
    <property type="match status" value="1"/>
</dbReference>
<feature type="repeat" description="ANK" evidence="10">
    <location>
        <begin position="1191"/>
        <end position="1223"/>
    </location>
</feature>
<dbReference type="Proteomes" id="UP001642483">
    <property type="component" value="Unassembled WGS sequence"/>
</dbReference>
<organism evidence="14 15">
    <name type="scientific">Clavelina lepadiformis</name>
    <name type="common">Light-bulb sea squirt</name>
    <name type="synonym">Ascidia lepadiformis</name>
    <dbReference type="NCBI Taxonomy" id="159417"/>
    <lineage>
        <taxon>Eukaryota</taxon>
        <taxon>Metazoa</taxon>
        <taxon>Chordata</taxon>
        <taxon>Tunicata</taxon>
        <taxon>Ascidiacea</taxon>
        <taxon>Aplousobranchia</taxon>
        <taxon>Clavelinidae</taxon>
        <taxon>Clavelina</taxon>
    </lineage>
</organism>
<dbReference type="Gene3D" id="2.60.200.40">
    <property type="match status" value="1"/>
</dbReference>
<comment type="catalytic activity">
    <reaction evidence="9">
        <text>1,2-di-(9Z-octadecenoyl)-sn-glycerol + ATP = 1,2-di-(9Z-octadecenoyl)-sn-glycero-3-phosphate + ADP + H(+)</text>
        <dbReference type="Rhea" id="RHEA:40327"/>
        <dbReference type="ChEBI" id="CHEBI:15378"/>
        <dbReference type="ChEBI" id="CHEBI:30616"/>
        <dbReference type="ChEBI" id="CHEBI:52333"/>
        <dbReference type="ChEBI" id="CHEBI:74546"/>
        <dbReference type="ChEBI" id="CHEBI:456216"/>
    </reaction>
    <physiologicalReaction direction="left-to-right" evidence="9">
        <dbReference type="Rhea" id="RHEA:40328"/>
    </physiologicalReaction>
</comment>
<dbReference type="SUPFAM" id="SSF48403">
    <property type="entry name" value="Ankyrin repeat"/>
    <property type="match status" value="1"/>
</dbReference>
<dbReference type="SMART" id="SM00109">
    <property type="entry name" value="C1"/>
    <property type="match status" value="2"/>
</dbReference>
<evidence type="ECO:0000256" key="4">
    <source>
        <dbReference type="ARBA" id="ARBA00022737"/>
    </source>
</evidence>
<dbReference type="InterPro" id="IPR002110">
    <property type="entry name" value="Ankyrin_rpt"/>
</dbReference>
<dbReference type="SMART" id="SM00045">
    <property type="entry name" value="DAGKa"/>
    <property type="match status" value="1"/>
</dbReference>
<evidence type="ECO:0000256" key="9">
    <source>
        <dbReference type="ARBA" id="ARBA00023371"/>
    </source>
</evidence>
<dbReference type="Pfam" id="PF12796">
    <property type="entry name" value="Ank_2"/>
    <property type="match status" value="1"/>
</dbReference>
<keyword evidence="6 11" id="KW-0418">Kinase</keyword>
<name>A0ABP0FUC0_CLALP</name>
<protein>
    <recommendedName>
        <fullName evidence="11">Diacylglycerol kinase</fullName>
        <shortName evidence="11">DAG kinase</shortName>
        <ecNumber evidence="11">2.7.1.107</ecNumber>
    </recommendedName>
</protein>
<dbReference type="Pfam" id="PF23578">
    <property type="entry name" value="DGKI"/>
    <property type="match status" value="1"/>
</dbReference>
<comment type="pathway">
    <text evidence="1">Lipid metabolism; glycerolipid metabolism.</text>
</comment>
<dbReference type="PROSITE" id="PS50297">
    <property type="entry name" value="ANK_REP_REGION"/>
    <property type="match status" value="1"/>
</dbReference>
<evidence type="ECO:0000256" key="10">
    <source>
        <dbReference type="PROSITE-ProRule" id="PRU00023"/>
    </source>
</evidence>
<keyword evidence="3 11" id="KW-0808">Transferase</keyword>
<reference evidence="14 15" key="1">
    <citation type="submission" date="2024-02" db="EMBL/GenBank/DDBJ databases">
        <authorList>
            <person name="Daric V."/>
            <person name="Darras S."/>
        </authorList>
    </citation>
    <scope>NUCLEOTIDE SEQUENCE [LARGE SCALE GENOMIC DNA]</scope>
</reference>
<gene>
    <name evidence="14" type="ORF">CVLEPA_LOCUS14307</name>
</gene>
<dbReference type="Pfam" id="PF00130">
    <property type="entry name" value="C1_1"/>
    <property type="match status" value="1"/>
</dbReference>
<dbReference type="Gene3D" id="3.40.50.10330">
    <property type="entry name" value="Probable inorganic polyphosphate/atp-NAD kinase, domain 1"/>
    <property type="match status" value="1"/>
</dbReference>
<dbReference type="PROSITE" id="PS50146">
    <property type="entry name" value="DAGK"/>
    <property type="match status" value="1"/>
</dbReference>
<dbReference type="InterPro" id="IPR036770">
    <property type="entry name" value="Ankyrin_rpt-contain_sf"/>
</dbReference>
<feature type="region of interest" description="Disordered" evidence="12">
    <location>
        <begin position="346"/>
        <end position="374"/>
    </location>
</feature>
<evidence type="ECO:0000256" key="8">
    <source>
        <dbReference type="ARBA" id="ARBA00023043"/>
    </source>
</evidence>
<evidence type="ECO:0000256" key="2">
    <source>
        <dbReference type="ARBA" id="ARBA00009280"/>
    </source>
</evidence>
<keyword evidence="4" id="KW-0677">Repeat</keyword>
<dbReference type="InterPro" id="IPR037607">
    <property type="entry name" value="DGK"/>
</dbReference>
<comment type="similarity">
    <text evidence="2 11">Belongs to the eukaryotic diacylglycerol kinase family.</text>
</comment>
<dbReference type="EMBL" id="CAWYQH010000097">
    <property type="protein sequence ID" value="CAK8683207.1"/>
    <property type="molecule type" value="Genomic_DNA"/>
</dbReference>
<dbReference type="SMART" id="SM00248">
    <property type="entry name" value="ANK"/>
    <property type="match status" value="2"/>
</dbReference>
<evidence type="ECO:0000256" key="6">
    <source>
        <dbReference type="ARBA" id="ARBA00022777"/>
    </source>
</evidence>
<dbReference type="PANTHER" id="PTHR11255">
    <property type="entry name" value="DIACYLGLYCEROL KINASE"/>
    <property type="match status" value="1"/>
</dbReference>
<evidence type="ECO:0000313" key="14">
    <source>
        <dbReference type="EMBL" id="CAK8683207.1"/>
    </source>
</evidence>
<dbReference type="SUPFAM" id="SSF111331">
    <property type="entry name" value="NAD kinase/diacylglycerol kinase-like"/>
    <property type="match status" value="1"/>
</dbReference>
<keyword evidence="8 10" id="KW-0040">ANK repeat</keyword>
<dbReference type="InterPro" id="IPR002219">
    <property type="entry name" value="PKC_DAG/PE"/>
</dbReference>
<dbReference type="SMART" id="SM00046">
    <property type="entry name" value="DAGKc"/>
    <property type="match status" value="1"/>
</dbReference>
<proteinExistence type="inferred from homology"/>
<evidence type="ECO:0000256" key="11">
    <source>
        <dbReference type="RuleBase" id="RU361128"/>
    </source>
</evidence>
<accession>A0ABP0FUC0</accession>
<sequence length="1264" mass="141310">MSVNDSGKQNAIRRRVGSDDFTPTRERRVSITRRKIARGEVSVAYKRSRSNPTLSETEPMVSRLERRRSAVTFPSTYRSLASSGQPSPVARKSLSSVSSAEICCYDPIRTTRGFLRYHRNDWSTLVKCSTSRDESGKRLSPDEIRVRKSLEKAIQRAGYNMNELVTASTGARSPDLPRKTIRDLSEIDWTESAMPDDHIWTQTSASGDLCYVGEQTCQKSGARKKCSACHIVVHESCFSQLLRIGFRCKVTFREATTRSMREMLVVHHHWVHRRKQEGKCKHCGKSFEKRFGFRQQTKIVAISCSWCKEAYHNKVSCFQMNKINESCSLGTLSQSIVPPTWIIKSSQRQKSIRNRSKKKKNSTGGWRRKSAKENKSRTFIIRPLSQQAAFVSPTLVFINPKSGGNQGSKLLQAFQWFTNPRQVFDLSKSGPQEALELYRKVPNLRVLACGGDGTVGWILSVFDKLAMTKPPPVAILPLGTGNDLSRTMNFGAGYTDEPVHKIIQTVEDARLVKLDRWKLYVEKNEDAAAANNNRAEEEDASLAVEFPSSAGVDKPPLDVVNNYFGIGSDAQVALDFHESREAHPAKFNSRIGNKMYYARASMLEYLNRQSKDLSKHITVVCDGQNITPKLRELKPVCILFLNIPRFSAGTTPWGHPTGSEFQLQRHDDKLIEVLAFSLNQLGMLFVGGHGERLCQCKSAHIKTTKTFPVQIDGEPCRLNPSNIRLEFFNQVNMLSKGKRRSSVASEPKASHEQIKIRVSLVTGHDFDQHNGSKEKLCPTSVPLLVTVVMNHSTLDTVRSCLSLVNDTGKADSQSENWIFLESSSSDKLYKVDRNHESDLMVCQIINDDHEIYVMEMTNVNKIPRSKLSDRKNQYRKRVFSDSGLLASSSSDFRESSSISSLNSLGTECSLNLTDIEGDEDVIGGTLLDVVLEQPEFSGNGVNESETDAVKTTPEVHNAICTTISSTSVANLDESALKEVEEDDKSSTTTLTLDQQKNESAGTDSSYFTSNNDDYIKDRTASTPMIVRQTSLMTQHVTTKNSIEPTRSLPVFEHPMLLGEFASKLSLKDSELEEATNKRPPCVVNASDADDEVLLSDFIKIRAANNNQSNNVSSNDDLETSHNWDKVFVDACKRGDIEKVVISHKNGADLCARDEDGCSALHNAARFAYTPIVSYLLKHAAPKLVDMLCRDRKQTALHKAAWYGRTDICKQLLDAGATINILDYKSKNAIDRARQADVSSLVTYLVSAQRSQQKDVMQSCQETDL</sequence>
<dbReference type="Pfam" id="PF00609">
    <property type="entry name" value="DAGK_acc"/>
    <property type="match status" value="1"/>
</dbReference>
<feature type="region of interest" description="Disordered" evidence="12">
    <location>
        <begin position="1"/>
        <end position="28"/>
    </location>
</feature>
<dbReference type="InterPro" id="IPR001206">
    <property type="entry name" value="Diacylglycerol_kinase_cat_dom"/>
</dbReference>
<feature type="compositionally biased region" description="Polar residues" evidence="12">
    <location>
        <begin position="997"/>
        <end position="1010"/>
    </location>
</feature>
<dbReference type="InterPro" id="IPR017438">
    <property type="entry name" value="ATP-NAD_kinase_N"/>
</dbReference>
<dbReference type="CDD" id="cd20802">
    <property type="entry name" value="C1_DGK_typeIV_rpt1"/>
    <property type="match status" value="1"/>
</dbReference>
<keyword evidence="15" id="KW-1185">Reference proteome</keyword>
<dbReference type="InterPro" id="IPR016064">
    <property type="entry name" value="NAD/diacylglycerol_kinase_sf"/>
</dbReference>
<keyword evidence="7 11" id="KW-0067">ATP-binding</keyword>
<keyword evidence="5 11" id="KW-0547">Nucleotide-binding</keyword>
<evidence type="ECO:0000256" key="12">
    <source>
        <dbReference type="SAM" id="MobiDB-lite"/>
    </source>
</evidence>
<evidence type="ECO:0000256" key="5">
    <source>
        <dbReference type="ARBA" id="ARBA00022741"/>
    </source>
</evidence>